<reference evidence="2 3" key="1">
    <citation type="journal article" date="2011" name="Stand. Genomic Sci.">
        <title>Complete genome sequence of the hyperthermophilic chemolithoautotroph Pyrolobus fumarii type strain (1A).</title>
        <authorList>
            <person name="Anderson I."/>
            <person name="Goker M."/>
            <person name="Nolan M."/>
            <person name="Lucas S."/>
            <person name="Hammon N."/>
            <person name="Deshpande S."/>
            <person name="Cheng J.F."/>
            <person name="Tapia R."/>
            <person name="Han C."/>
            <person name="Goodwin L."/>
            <person name="Pitluck S."/>
            <person name="Huntemann M."/>
            <person name="Liolios K."/>
            <person name="Ivanova N."/>
            <person name="Pagani I."/>
            <person name="Mavromatis K."/>
            <person name="Ovchinikova G."/>
            <person name="Pati A."/>
            <person name="Chen A."/>
            <person name="Palaniappan K."/>
            <person name="Land M."/>
            <person name="Hauser L."/>
            <person name="Brambilla E.M."/>
            <person name="Huber H."/>
            <person name="Yasawong M."/>
            <person name="Rohde M."/>
            <person name="Spring S."/>
            <person name="Abt B."/>
            <person name="Sikorski J."/>
            <person name="Wirth R."/>
            <person name="Detter J.C."/>
            <person name="Woyke T."/>
            <person name="Bristow J."/>
            <person name="Eisen J.A."/>
            <person name="Markowitz V."/>
            <person name="Hugenholtz P."/>
            <person name="Kyrpides N.C."/>
            <person name="Klenk H.P."/>
            <person name="Lapidus A."/>
        </authorList>
    </citation>
    <scope>NUCLEOTIDE SEQUENCE [LARGE SCALE GENOMIC DNA]</scope>
    <source>
        <strain evidence="3">DSM 11204 / 1A</strain>
    </source>
</reference>
<dbReference type="EMBL" id="CP002838">
    <property type="protein sequence ID" value="AEM38963.1"/>
    <property type="molecule type" value="Genomic_DNA"/>
</dbReference>
<dbReference type="SUPFAM" id="SSF46785">
    <property type="entry name" value="Winged helix' DNA-binding domain"/>
    <property type="match status" value="1"/>
</dbReference>
<gene>
    <name evidence="2" type="ordered locus">Pyrfu_1095</name>
</gene>
<dbReference type="InterPro" id="IPR036390">
    <property type="entry name" value="WH_DNA-bd_sf"/>
</dbReference>
<dbReference type="KEGG" id="pfm:Pyrfu_1095"/>
<evidence type="ECO:0000259" key="1">
    <source>
        <dbReference type="Pfam" id="PF12802"/>
    </source>
</evidence>
<proteinExistence type="predicted"/>
<dbReference type="AlphaFoldDB" id="G0EF66"/>
<dbReference type="HOGENOM" id="CLU_2476147_0_0_2"/>
<keyword evidence="3" id="KW-1185">Reference proteome</keyword>
<dbReference type="GO" id="GO:0003700">
    <property type="term" value="F:DNA-binding transcription factor activity"/>
    <property type="evidence" value="ECO:0007669"/>
    <property type="project" value="InterPro"/>
</dbReference>
<protein>
    <submittedName>
        <fullName evidence="2">Transcription regulator protein</fullName>
    </submittedName>
</protein>
<feature type="domain" description="HTH marR-type" evidence="1">
    <location>
        <begin position="27"/>
        <end position="75"/>
    </location>
</feature>
<organism evidence="2 3">
    <name type="scientific">Pyrolobus fumarii (strain DSM 11204 / 1A)</name>
    <dbReference type="NCBI Taxonomy" id="694429"/>
    <lineage>
        <taxon>Archaea</taxon>
        <taxon>Thermoproteota</taxon>
        <taxon>Thermoprotei</taxon>
        <taxon>Desulfurococcales</taxon>
        <taxon>Pyrodictiaceae</taxon>
        <taxon>Pyrolobus</taxon>
    </lineage>
</organism>
<dbReference type="Pfam" id="PF12802">
    <property type="entry name" value="MarR_2"/>
    <property type="match status" value="1"/>
</dbReference>
<evidence type="ECO:0000313" key="2">
    <source>
        <dbReference type="EMBL" id="AEM38963.1"/>
    </source>
</evidence>
<name>G0EF66_PYRF1</name>
<sequence length="87" mass="10039">MSMGSDTIKVLKDIIDSKLAYKYVLCTLLSSEREFLTTSELGSILQYSTSYIRRIVKEMEEKGLVILERLQPDDRILVKIPTELKKI</sequence>
<dbReference type="InterPro" id="IPR000835">
    <property type="entry name" value="HTH_MarR-typ"/>
</dbReference>
<dbReference type="InterPro" id="IPR036388">
    <property type="entry name" value="WH-like_DNA-bd_sf"/>
</dbReference>
<dbReference type="InParanoid" id="G0EF66"/>
<evidence type="ECO:0000313" key="3">
    <source>
        <dbReference type="Proteomes" id="UP000001037"/>
    </source>
</evidence>
<accession>G0EF66</accession>
<dbReference type="Proteomes" id="UP000001037">
    <property type="component" value="Chromosome"/>
</dbReference>
<dbReference type="Gene3D" id="1.10.10.10">
    <property type="entry name" value="Winged helix-like DNA-binding domain superfamily/Winged helix DNA-binding domain"/>
    <property type="match status" value="1"/>
</dbReference>